<dbReference type="Proteomes" id="UP000184079">
    <property type="component" value="Unassembled WGS sequence"/>
</dbReference>
<proteinExistence type="predicted"/>
<name>A0A1M5V4K5_9BACI</name>
<keyword evidence="2" id="KW-1185">Reference proteome</keyword>
<dbReference type="AlphaFoldDB" id="A0A1M5V4K5"/>
<sequence length="161" mass="19100">MNWEKLYRLQNELDTFIETNQNIKKQDVFEKKYLALLVELGELANETRCFKFWSNKPRSERETILEEYVDGVHFLLSLGITKGHYFSGNVSRNNVEDETTLFLNVYTACQQFFQHPTSVNYSHLWETYLHLGQALGFSEVDVHRAYLEKNEVNFVRQDEGY</sequence>
<protein>
    <submittedName>
        <fullName evidence="1">Dimeric dUTPase, all-alpha-NTP-PPase (MazG) superfamily</fullName>
    </submittedName>
</protein>
<dbReference type="InterPro" id="IPR014871">
    <property type="entry name" value="dUTPase/dCTP_pyrophosphatase"/>
</dbReference>
<reference evidence="2" key="1">
    <citation type="submission" date="2016-11" db="EMBL/GenBank/DDBJ databases">
        <authorList>
            <person name="Varghese N."/>
            <person name="Submissions S."/>
        </authorList>
    </citation>
    <scope>NUCLEOTIDE SEQUENCE [LARGE SCALE GENOMIC DNA]</scope>
    <source>
        <strain evidence="2">CGMCC 1.6496</strain>
    </source>
</reference>
<evidence type="ECO:0000313" key="1">
    <source>
        <dbReference type="EMBL" id="SHH69893.1"/>
    </source>
</evidence>
<dbReference type="OrthoDB" id="5506143at2"/>
<dbReference type="Pfam" id="PF08761">
    <property type="entry name" value="dUTPase_2"/>
    <property type="match status" value="1"/>
</dbReference>
<dbReference type="SUPFAM" id="SSF101386">
    <property type="entry name" value="all-alpha NTP pyrophosphatases"/>
    <property type="match status" value="1"/>
</dbReference>
<gene>
    <name evidence="1" type="ORF">SAMN05421807_111101</name>
</gene>
<dbReference type="Gene3D" id="1.10.4010.10">
    <property type="entry name" value="Type II deoxyuridine triphosphatase"/>
    <property type="match status" value="1"/>
</dbReference>
<organism evidence="1 2">
    <name type="scientific">Virgibacillus chiguensis</name>
    <dbReference type="NCBI Taxonomy" id="411959"/>
    <lineage>
        <taxon>Bacteria</taxon>
        <taxon>Bacillati</taxon>
        <taxon>Bacillota</taxon>
        <taxon>Bacilli</taxon>
        <taxon>Bacillales</taxon>
        <taxon>Bacillaceae</taxon>
        <taxon>Virgibacillus</taxon>
    </lineage>
</organism>
<accession>A0A1M5V4K5</accession>
<dbReference type="RefSeq" id="WP_073010170.1">
    <property type="nucleotide sequence ID" value="NZ_FQXD01000011.1"/>
</dbReference>
<evidence type="ECO:0000313" key="2">
    <source>
        <dbReference type="Proteomes" id="UP000184079"/>
    </source>
</evidence>
<dbReference type="EMBL" id="FQXD01000011">
    <property type="protein sequence ID" value="SHH69893.1"/>
    <property type="molecule type" value="Genomic_DNA"/>
</dbReference>
<dbReference type="PIRSF" id="PIRSF030140">
    <property type="entry name" value="UCP030140"/>
    <property type="match status" value="1"/>
</dbReference>
<dbReference type="InterPro" id="IPR016947">
    <property type="entry name" value="UCP030140"/>
</dbReference>
<dbReference type="CDD" id="cd11527">
    <property type="entry name" value="NTP-PPase_dUTPase"/>
    <property type="match status" value="1"/>
</dbReference>